<accession>A0ABQ5YCZ1</accession>
<evidence type="ECO:0000313" key="3">
    <source>
        <dbReference type="EMBL" id="GLR12810.1"/>
    </source>
</evidence>
<gene>
    <name evidence="3" type="ORF">GCM10007907_16000</name>
</gene>
<keyword evidence="4" id="KW-1185">Reference proteome</keyword>
<proteinExistence type="predicted"/>
<name>A0ABQ5YCZ1_9NEIS</name>
<evidence type="ECO:0000259" key="2">
    <source>
        <dbReference type="Pfam" id="PF13400"/>
    </source>
</evidence>
<keyword evidence="1" id="KW-1133">Transmembrane helix</keyword>
<keyword evidence="1" id="KW-0812">Transmembrane</keyword>
<dbReference type="EMBL" id="BSOG01000002">
    <property type="protein sequence ID" value="GLR12810.1"/>
    <property type="molecule type" value="Genomic_DNA"/>
</dbReference>
<dbReference type="Pfam" id="PF13400">
    <property type="entry name" value="Tad"/>
    <property type="match status" value="1"/>
</dbReference>
<feature type="transmembrane region" description="Helical" evidence="1">
    <location>
        <begin position="21"/>
        <end position="42"/>
    </location>
</feature>
<organism evidence="3 4">
    <name type="scientific">Chitinimonas prasina</name>
    <dbReference type="NCBI Taxonomy" id="1434937"/>
    <lineage>
        <taxon>Bacteria</taxon>
        <taxon>Pseudomonadati</taxon>
        <taxon>Pseudomonadota</taxon>
        <taxon>Betaproteobacteria</taxon>
        <taxon>Neisseriales</taxon>
        <taxon>Chitinibacteraceae</taxon>
        <taxon>Chitinimonas</taxon>
    </lineage>
</organism>
<evidence type="ECO:0000313" key="4">
    <source>
        <dbReference type="Proteomes" id="UP001156706"/>
    </source>
</evidence>
<protein>
    <recommendedName>
        <fullName evidence="2">Putative Flp pilus-assembly TadG-like N-terminal domain-containing protein</fullName>
    </recommendedName>
</protein>
<sequence>MRGVIMSSTVRSAVQLKGQRGQALVFSLIVLVVVILVMLATFNVGQQTLGKMRLQNAADAAVYSAAQAQARDYNFSAYTNRAMVANQVAVAQVVGLTSWARNFNKTYTSEFAWVPKMLTALGGPLAAWMWTTPYNINKSISNGFQTVMNSTGPILAKLLDGINAALNLAQMVYHYGTALTMAQTLGMDLINASGDGLLNKLGLDTSGMPDAVQDMLSLDPKHNVLKMNDPEASLTKGGWATAAVSLYNWLRFTERKDPNTKPAAGKQGDGAEADRFASVTINSLDGFSRDRSTKDGWSDGAPEFYYLTPNPFVFDPTRFIPYQNGAVFMALWHRGGTELKSVTAGGSATGYSKKTWTALDATGFTGAAIFWISILGIPIPIPIVIPTMPMGWGSAQAGVQISGAGALGTNNNFSTPAGEAYGGAYNHTMTTMPALRQRPQGAGTTLGGEGLRPYFDVRDLTKDNLEGASLLIEVERKSSTLPNSGSYSKGRFGMENGRPGGDDSMRALSRAQVYFSRPSKLGEGWEREDGKQELGNLYNPYWQARLTPNSFLEKYASMMFQHL</sequence>
<dbReference type="Proteomes" id="UP001156706">
    <property type="component" value="Unassembled WGS sequence"/>
</dbReference>
<comment type="caution">
    <text evidence="3">The sequence shown here is derived from an EMBL/GenBank/DDBJ whole genome shotgun (WGS) entry which is preliminary data.</text>
</comment>
<dbReference type="InterPro" id="IPR028087">
    <property type="entry name" value="Tad_N"/>
</dbReference>
<keyword evidence="1" id="KW-0472">Membrane</keyword>
<reference evidence="4" key="1">
    <citation type="journal article" date="2019" name="Int. J. Syst. Evol. Microbiol.">
        <title>The Global Catalogue of Microorganisms (GCM) 10K type strain sequencing project: providing services to taxonomists for standard genome sequencing and annotation.</title>
        <authorList>
            <consortium name="The Broad Institute Genomics Platform"/>
            <consortium name="The Broad Institute Genome Sequencing Center for Infectious Disease"/>
            <person name="Wu L."/>
            <person name="Ma J."/>
        </authorList>
    </citation>
    <scope>NUCLEOTIDE SEQUENCE [LARGE SCALE GENOMIC DNA]</scope>
    <source>
        <strain evidence="4">NBRC 110044</strain>
    </source>
</reference>
<feature type="domain" description="Putative Flp pilus-assembly TadG-like N-terminal" evidence="2">
    <location>
        <begin position="21"/>
        <end position="68"/>
    </location>
</feature>
<evidence type="ECO:0000256" key="1">
    <source>
        <dbReference type="SAM" id="Phobius"/>
    </source>
</evidence>